<evidence type="ECO:0000259" key="6">
    <source>
        <dbReference type="Pfam" id="PF23274"/>
    </source>
</evidence>
<feature type="domain" description="DUF7077" evidence="6">
    <location>
        <begin position="621"/>
        <end position="751"/>
    </location>
</feature>
<dbReference type="Pfam" id="PF23036">
    <property type="entry name" value="TRAPPC10_1st"/>
    <property type="match status" value="2"/>
</dbReference>
<dbReference type="GO" id="GO:0005829">
    <property type="term" value="C:cytosol"/>
    <property type="evidence" value="ECO:0007669"/>
    <property type="project" value="GOC"/>
</dbReference>
<feature type="domain" description="Trs130 NTS" evidence="7">
    <location>
        <begin position="388"/>
        <end position="490"/>
    </location>
</feature>
<evidence type="ECO:0000259" key="4">
    <source>
        <dbReference type="Pfam" id="PF12584"/>
    </source>
</evidence>
<dbReference type="InterPro" id="IPR056913">
    <property type="entry name" value="TRAPPC10/Trs130_N"/>
</dbReference>
<reference evidence="8" key="1">
    <citation type="submission" date="2021-06" db="EMBL/GenBank/DDBJ databases">
        <authorList>
            <person name="Kallberg Y."/>
            <person name="Tangrot J."/>
            <person name="Rosling A."/>
        </authorList>
    </citation>
    <scope>NUCLEOTIDE SEQUENCE</scope>
    <source>
        <strain evidence="8">FL130A</strain>
    </source>
</reference>
<evidence type="ECO:0000313" key="9">
    <source>
        <dbReference type="Proteomes" id="UP000789508"/>
    </source>
</evidence>
<dbReference type="InterPro" id="IPR055505">
    <property type="entry name" value="DUF7077"/>
</dbReference>
<sequence length="1120" mass="128528">TDEYNLWQYVAKGFPTHLPLRNLQWKSANRPVRTIHTLGVEFKRLTPDTGGKQHQMPASLLEKPCLNLYFVNCDDNETYRQSVKKQIRDWLSIEQFSTKLKQILIRLNAIGTCVYLRLSDNDSEDLEAWQDTISKIKEGILNSFDQHVMQYEDDIRRLDAQRTIPGWNYCTFFILKEGLAQSFEIMNLYEDALLQYDELEASFFQVLKDRALAWFGHFGGKEPKDDSANILDIKKKPYRDLIMQNAISVFDFRNYLFARQCQLLGRLHRPVEIYRRAQIFVSSFARSINDSKETVGKYFLESWIYSSCMSVVNECEELAPANHLDDAELIAFNTSKGELLDLARKQLDKLGIYYEHLPSDIPFMTALSHFPSSQLNNHDDEETISTPAITNPDLLTALQSTEAFDFLYLKITNAAQRVYEASTRTRSVLRLHGDVAALQFHRQNYSDAAALMEKLPWSYGEHGWSVIENSLLTKYAACLKKLGHNHALLTKEQAAFYGEELKELAVTLEIEVLRSLRPMFAVLVTSIVDYITDDEPYLKTFTFDQLAVRLVSGENDEVWFVIRDEELKPGINTYHLYSDTTACGSYVVENCRMNIGKVVFTHNFLNEGRKRAFRINDHPAILRAQVVAPTEIHIGEQQYFIARVFTGLKSIEEGTLILKPISEGLSFPTQNAYHAVIKSVVDDTISDEIVSEEELEPTEFGIRIPAIEPNRIILLKIPYDCNWGSIEHKVKISVKYVSNEKSRVFSSIDTVKVWLPFSVTEFHIFRDDCLYLKMDITSNGSLPVRILSTTLLPSKMYNVVDNAAQTQSTMTLFPKQHASFVYKLSRKDDSQIENSKIISTQVHFIVKHRTLKDGNTFNKLLKEHNLLQHSTFVTDNVNEQLLQNVDYHWYGMSDILELGEFDSTQCERIFNSHGDAKKSLVNVVAEFWKEYNQIHKDDVDKLATGLNAKISFPIDVPLSKVLNTVELIITKSNQLVVGEPCHCYLIIQQSSYWNYSPPGEDKDKPLEFFYDVNVDFDNWLLSGHKKLCFKSKVGEIQKFFITLVPLKTGHLLVPTIRISSLSSQIFSETVYINNAQQVLVRPRTQSATFFIEQQHRIHPINAGVFGGPGHHHLPSDGYDD</sequence>
<evidence type="ECO:0000256" key="1">
    <source>
        <dbReference type="ARBA" id="ARBA00004555"/>
    </source>
</evidence>
<feature type="non-terminal residue" evidence="8">
    <location>
        <position position="1120"/>
    </location>
</feature>
<dbReference type="InterPro" id="IPR022233">
    <property type="entry name" value="TRAPPC10/Trs130_C"/>
</dbReference>
<evidence type="ECO:0000256" key="2">
    <source>
        <dbReference type="ARBA" id="ARBA00022448"/>
    </source>
</evidence>
<dbReference type="Pfam" id="PF12584">
    <property type="entry name" value="TRAPPC10"/>
    <property type="match status" value="1"/>
</dbReference>
<dbReference type="PANTHER" id="PTHR13251:SF3">
    <property type="entry name" value="TRAFFICKING PROTEIN PARTICLE COMPLEX SUBUNIT 10"/>
    <property type="match status" value="1"/>
</dbReference>
<protein>
    <submittedName>
        <fullName evidence="8">6476_t:CDS:1</fullName>
    </submittedName>
</protein>
<dbReference type="Pfam" id="PF24967">
    <property type="entry name" value="NTS_TR130"/>
    <property type="match status" value="1"/>
</dbReference>
<dbReference type="Proteomes" id="UP000789508">
    <property type="component" value="Unassembled WGS sequence"/>
</dbReference>
<dbReference type="EMBL" id="CAJVPS010000842">
    <property type="protein sequence ID" value="CAG8511571.1"/>
    <property type="molecule type" value="Genomic_DNA"/>
</dbReference>
<proteinExistence type="predicted"/>
<evidence type="ECO:0000259" key="5">
    <source>
        <dbReference type="Pfam" id="PF23036"/>
    </source>
</evidence>
<feature type="domain" description="TRAPPC10/Trs130 C-terminal" evidence="4">
    <location>
        <begin position="953"/>
        <end position="1074"/>
    </location>
</feature>
<accession>A0A9N8ZYA9</accession>
<dbReference type="InterPro" id="IPR056916">
    <property type="entry name" value="NTS_TR130"/>
</dbReference>
<organism evidence="8 9">
    <name type="scientific">Ambispora leptoticha</name>
    <dbReference type="NCBI Taxonomy" id="144679"/>
    <lineage>
        <taxon>Eukaryota</taxon>
        <taxon>Fungi</taxon>
        <taxon>Fungi incertae sedis</taxon>
        <taxon>Mucoromycota</taxon>
        <taxon>Glomeromycotina</taxon>
        <taxon>Glomeromycetes</taxon>
        <taxon>Archaeosporales</taxon>
        <taxon>Ambisporaceae</taxon>
        <taxon>Ambispora</taxon>
    </lineage>
</organism>
<dbReference type="PANTHER" id="PTHR13251">
    <property type="entry name" value="EPILEPSY HOLOPROSENCEPHALY CANDIDATE 1/TMEM1"/>
    <property type="match status" value="1"/>
</dbReference>
<evidence type="ECO:0000259" key="7">
    <source>
        <dbReference type="Pfam" id="PF24967"/>
    </source>
</evidence>
<dbReference type="GO" id="GO:1990071">
    <property type="term" value="C:TRAPPII protein complex"/>
    <property type="evidence" value="ECO:0007669"/>
    <property type="project" value="InterPro"/>
</dbReference>
<keyword evidence="3" id="KW-0333">Golgi apparatus</keyword>
<evidence type="ECO:0000256" key="3">
    <source>
        <dbReference type="ARBA" id="ARBA00023034"/>
    </source>
</evidence>
<feature type="non-terminal residue" evidence="8">
    <location>
        <position position="1"/>
    </location>
</feature>
<keyword evidence="2" id="KW-0813">Transport</keyword>
<comment type="caution">
    <text evidence="8">The sequence shown here is derived from an EMBL/GenBank/DDBJ whole genome shotgun (WGS) entry which is preliminary data.</text>
</comment>
<dbReference type="AlphaFoldDB" id="A0A9N8ZYA9"/>
<dbReference type="InterPro" id="IPR045126">
    <property type="entry name" value="TRAPPC10/Trs130"/>
</dbReference>
<feature type="domain" description="TRAPPC10/Trs130 N-terminal" evidence="5">
    <location>
        <begin position="113"/>
        <end position="273"/>
    </location>
</feature>
<keyword evidence="9" id="KW-1185">Reference proteome</keyword>
<feature type="domain" description="TRAPPC10/Trs130 N-terminal" evidence="5">
    <location>
        <begin position="2"/>
        <end position="93"/>
    </location>
</feature>
<name>A0A9N8ZYA9_9GLOM</name>
<dbReference type="GO" id="GO:0034498">
    <property type="term" value="P:early endosome to Golgi transport"/>
    <property type="evidence" value="ECO:0007669"/>
    <property type="project" value="TreeGrafter"/>
</dbReference>
<dbReference type="OrthoDB" id="10256906at2759"/>
<evidence type="ECO:0000313" key="8">
    <source>
        <dbReference type="EMBL" id="CAG8511571.1"/>
    </source>
</evidence>
<comment type="subcellular location">
    <subcellularLocation>
        <location evidence="1">Golgi apparatus</location>
    </subcellularLocation>
</comment>
<dbReference type="GO" id="GO:0006891">
    <property type="term" value="P:intra-Golgi vesicle-mediated transport"/>
    <property type="evidence" value="ECO:0007669"/>
    <property type="project" value="TreeGrafter"/>
</dbReference>
<dbReference type="Pfam" id="PF23274">
    <property type="entry name" value="DUF7077"/>
    <property type="match status" value="1"/>
</dbReference>
<gene>
    <name evidence="8" type="ORF">ALEPTO_LOCUS4002</name>
</gene>